<evidence type="ECO:0000313" key="1">
    <source>
        <dbReference type="EMBL" id="MST56491.1"/>
    </source>
</evidence>
<protein>
    <submittedName>
        <fullName evidence="1">Antitoxin</fullName>
    </submittedName>
</protein>
<dbReference type="Proteomes" id="UP000473699">
    <property type="component" value="Unassembled WGS sequence"/>
</dbReference>
<sequence length="73" mass="8478">MAFSIRLTEEERNLADSYAKLHSMSMGEAFKRALFERIEDEYDVAVANEAYDEYLKSGQKSRPIGELWKDVDL</sequence>
<comment type="caution">
    <text evidence="1">The sequence shown here is derived from an EMBL/GenBank/DDBJ whole genome shotgun (WGS) entry which is preliminary data.</text>
</comment>
<dbReference type="AlphaFoldDB" id="A0A6L5YDZ3"/>
<organism evidence="1 2">
    <name type="scientific">Pyramidobacter porci</name>
    <dbReference type="NCBI Taxonomy" id="2605789"/>
    <lineage>
        <taxon>Bacteria</taxon>
        <taxon>Thermotogati</taxon>
        <taxon>Synergistota</taxon>
        <taxon>Synergistia</taxon>
        <taxon>Synergistales</taxon>
        <taxon>Dethiosulfovibrionaceae</taxon>
        <taxon>Pyramidobacter</taxon>
    </lineage>
</organism>
<gene>
    <name evidence="1" type="ORF">FYJ74_10685</name>
</gene>
<accession>A0A6L5YDZ3</accession>
<dbReference type="EMBL" id="VUNH01000012">
    <property type="protein sequence ID" value="MST56491.1"/>
    <property type="molecule type" value="Genomic_DNA"/>
</dbReference>
<dbReference type="RefSeq" id="WP_154529564.1">
    <property type="nucleotide sequence ID" value="NZ_VUNH01000012.1"/>
</dbReference>
<dbReference type="Pfam" id="PF19807">
    <property type="entry name" value="DUF6290"/>
    <property type="match status" value="1"/>
</dbReference>
<name>A0A6L5YDZ3_9BACT</name>
<evidence type="ECO:0000313" key="2">
    <source>
        <dbReference type="Proteomes" id="UP000473699"/>
    </source>
</evidence>
<proteinExistence type="predicted"/>
<reference evidence="1 2" key="1">
    <citation type="submission" date="2019-08" db="EMBL/GenBank/DDBJ databases">
        <title>In-depth cultivation of the pig gut microbiome towards novel bacterial diversity and tailored functional studies.</title>
        <authorList>
            <person name="Wylensek D."/>
            <person name="Hitch T.C.A."/>
            <person name="Clavel T."/>
        </authorList>
    </citation>
    <scope>NUCLEOTIDE SEQUENCE [LARGE SCALE GENOMIC DNA]</scope>
    <source>
        <strain evidence="1 2">SM-530-WT-4B</strain>
    </source>
</reference>
<dbReference type="NCBIfam" id="NF046040">
    <property type="entry name" value="RelB_antitoxin"/>
    <property type="match status" value="1"/>
</dbReference>
<dbReference type="InterPro" id="IPR046257">
    <property type="entry name" value="DUF6290"/>
</dbReference>
<keyword evidence="2" id="KW-1185">Reference proteome</keyword>